<comment type="similarity">
    <text evidence="1">Belongs to the STK19 family.</text>
</comment>
<accession>A0A7M7JQ61</accession>
<dbReference type="PANTHER" id="PTHR15243:SF0">
    <property type="entry name" value="SERINE_THREONINE-PROTEIN KINASE 19"/>
    <property type="match status" value="1"/>
</dbReference>
<name>A0A7M7JQ61_VARDE</name>
<dbReference type="GO" id="GO:0046579">
    <property type="term" value="P:positive regulation of Ras protein signal transduction"/>
    <property type="evidence" value="ECO:0007669"/>
    <property type="project" value="TreeGrafter"/>
</dbReference>
<dbReference type="GeneID" id="111247356"/>
<dbReference type="PANTHER" id="PTHR15243">
    <property type="entry name" value="SERINE/THREONINE-PROTEIN KINASE 19"/>
    <property type="match status" value="1"/>
</dbReference>
<dbReference type="EnsemblMetazoa" id="XM_022798160">
    <property type="protein sequence ID" value="XP_022653895"/>
    <property type="gene ID" value="LOC111247356"/>
</dbReference>
<evidence type="ECO:0000313" key="3">
    <source>
        <dbReference type="Proteomes" id="UP000594260"/>
    </source>
</evidence>
<reference evidence="2" key="1">
    <citation type="submission" date="2021-01" db="UniProtKB">
        <authorList>
            <consortium name="EnsemblMetazoa"/>
        </authorList>
    </citation>
    <scope>IDENTIFICATION</scope>
</reference>
<organism evidence="2 3">
    <name type="scientific">Varroa destructor</name>
    <name type="common">Honeybee mite</name>
    <dbReference type="NCBI Taxonomy" id="109461"/>
    <lineage>
        <taxon>Eukaryota</taxon>
        <taxon>Metazoa</taxon>
        <taxon>Ecdysozoa</taxon>
        <taxon>Arthropoda</taxon>
        <taxon>Chelicerata</taxon>
        <taxon>Arachnida</taxon>
        <taxon>Acari</taxon>
        <taxon>Parasitiformes</taxon>
        <taxon>Mesostigmata</taxon>
        <taxon>Gamasina</taxon>
        <taxon>Dermanyssoidea</taxon>
        <taxon>Varroidae</taxon>
        <taxon>Varroa</taxon>
    </lineage>
</organism>
<dbReference type="KEGG" id="vde:111247356"/>
<dbReference type="AlphaFoldDB" id="A0A7M7JQ61"/>
<dbReference type="InterPro" id="IPR018865">
    <property type="entry name" value="STK19-like"/>
</dbReference>
<sequence length="273" mass="32039">MHLTSRFTMSSIWGRTGAKRARFDVDIVLLRLRDEYINRCICKQDFPLAVVLQHQLYAHFTNRTLVDRRVEQLIESGRLRAVQMGDAEDETALVDFEEYQEHCLSSAKDQSLMKRFLNCLKTHFYIVFTREQLEKHDFSERQVSDLIRMGVLSLRTIVGSYWLSIPGVGDYVRHLETGRKALIQILKRTKFKQILRSDLEQKKIARSRFSMSYLIDDALGKDLLEPSETTLGYTLNHRFMPMLISKIPVLYTKIIKVKLDGLNFVLDFSFFFR</sequence>
<evidence type="ECO:0000256" key="1">
    <source>
        <dbReference type="ARBA" id="ARBA00093458"/>
    </source>
</evidence>
<dbReference type="OMA" id="FGWFERY"/>
<dbReference type="OrthoDB" id="10261701at2759"/>
<dbReference type="Proteomes" id="UP000594260">
    <property type="component" value="Unplaced"/>
</dbReference>
<keyword evidence="3" id="KW-1185">Reference proteome</keyword>
<proteinExistence type="inferred from homology"/>
<dbReference type="Pfam" id="PF10494">
    <property type="entry name" value="Stk19"/>
    <property type="match status" value="1"/>
</dbReference>
<dbReference type="RefSeq" id="XP_022653895.1">
    <property type="nucleotide sequence ID" value="XM_022798160.1"/>
</dbReference>
<evidence type="ECO:0000313" key="2">
    <source>
        <dbReference type="EnsemblMetazoa" id="XP_022653895"/>
    </source>
</evidence>
<dbReference type="InParanoid" id="A0A7M7JQ61"/>
<protein>
    <submittedName>
        <fullName evidence="2">Uncharacterized protein</fullName>
    </submittedName>
</protein>